<organism evidence="2 3">
    <name type="scientific">Pelagomonas calceolata</name>
    <dbReference type="NCBI Taxonomy" id="35677"/>
    <lineage>
        <taxon>Eukaryota</taxon>
        <taxon>Sar</taxon>
        <taxon>Stramenopiles</taxon>
        <taxon>Ochrophyta</taxon>
        <taxon>Pelagophyceae</taxon>
        <taxon>Pelagomonadales</taxon>
        <taxon>Pelagomonadaceae</taxon>
        <taxon>Pelagomonas</taxon>
    </lineage>
</organism>
<dbReference type="GO" id="GO:0016757">
    <property type="term" value="F:glycosyltransferase activity"/>
    <property type="evidence" value="ECO:0007669"/>
    <property type="project" value="InterPro"/>
</dbReference>
<gene>
    <name evidence="2" type="ORF">PECAL_5P16890</name>
</gene>
<comment type="caution">
    <text evidence="2">The sequence shown here is derived from an EMBL/GenBank/DDBJ whole genome shotgun (WGS) entry which is preliminary data.</text>
</comment>
<reference evidence="2" key="1">
    <citation type="submission" date="2021-11" db="EMBL/GenBank/DDBJ databases">
        <authorList>
            <consortium name="Genoscope - CEA"/>
            <person name="William W."/>
        </authorList>
    </citation>
    <scope>NUCLEOTIDE SEQUENCE</scope>
</reference>
<dbReference type="InterPro" id="IPR002495">
    <property type="entry name" value="Glyco_trans_8"/>
</dbReference>
<dbReference type="InterPro" id="IPR029044">
    <property type="entry name" value="Nucleotide-diphossugar_trans"/>
</dbReference>
<dbReference type="SUPFAM" id="SSF53448">
    <property type="entry name" value="Nucleotide-diphospho-sugar transferases"/>
    <property type="match status" value="1"/>
</dbReference>
<evidence type="ECO:0000313" key="3">
    <source>
        <dbReference type="Proteomes" id="UP000789595"/>
    </source>
</evidence>
<dbReference type="CDD" id="cd00201">
    <property type="entry name" value="WW"/>
    <property type="match status" value="1"/>
</dbReference>
<dbReference type="Gene3D" id="2.30.30.140">
    <property type="match status" value="1"/>
</dbReference>
<dbReference type="Proteomes" id="UP000789595">
    <property type="component" value="Unassembled WGS sequence"/>
</dbReference>
<proteinExistence type="predicted"/>
<dbReference type="InterPro" id="IPR050587">
    <property type="entry name" value="GNT1/Glycosyltrans_8"/>
</dbReference>
<accession>A0A8J2X620</accession>
<keyword evidence="3" id="KW-1185">Reference proteome</keyword>
<dbReference type="Gene3D" id="2.20.70.10">
    <property type="match status" value="1"/>
</dbReference>
<dbReference type="Gene3D" id="3.90.550.10">
    <property type="entry name" value="Spore Coat Polysaccharide Biosynthesis Protein SpsA, Chain A"/>
    <property type="match status" value="1"/>
</dbReference>
<sequence length="587" mass="62919">MATTADARAAAALFQARLKPGTRVQARYNDGSGKLQWYDAVVVVGSATNGSDVRVRWMGYGTVDAVSAAAVRPPPPLPAGWLESTDEESGFPYYENATTGETTWARPAPPRRPALPKRAVVPHLRAAAAVVGGVRAGAAASPYAGAAATAPRAGARAVVTSPEPVATVGGFASKKNRRAITSAAANSPVAIVGGFASKANRQAIRRSRALTSNMTPEQIAAMVDAARSNGFAGGCGGCDCGVAGRCPPVAFVGFSMFHSGFGYGFGCFDDRIDRSGFAEKSAAAQRREDAAKEAFNKIRAETEASATKDTIVVQLLKPSTHLTQPCWSAFSKHVRSFPGWTPKRRVTTAEEKRQHGETRQNFIMLDHARPKKGGKNAQRLGGIPYGGAVVVKPVADVAGPTFEGSERFRHTYAKLHVFNLTAYERVVFVDADAVVLRDVAALFLLDRARWCAAAPDHGNRLRDDPVAKFNTGVLSVAPSAERFARLLARLKRFELTTGHAAAGSDQGFLQQFFRENEGFLLLPHAYNVLKRREKKLGKSFRIQDVFVLHLVGGKPWEPGDPGAGEYPLSHGAWHAIRRECGLPDDGY</sequence>
<dbReference type="InterPro" id="IPR036020">
    <property type="entry name" value="WW_dom_sf"/>
</dbReference>
<protein>
    <recommendedName>
        <fullName evidence="1">WW domain-containing protein</fullName>
    </recommendedName>
</protein>
<feature type="domain" description="WW" evidence="1">
    <location>
        <begin position="75"/>
        <end position="109"/>
    </location>
</feature>
<evidence type="ECO:0000313" key="2">
    <source>
        <dbReference type="EMBL" id="CAH0377108.1"/>
    </source>
</evidence>
<dbReference type="PROSITE" id="PS50020">
    <property type="entry name" value="WW_DOMAIN_2"/>
    <property type="match status" value="1"/>
</dbReference>
<dbReference type="Pfam" id="PF01501">
    <property type="entry name" value="Glyco_transf_8"/>
    <property type="match status" value="1"/>
</dbReference>
<dbReference type="OrthoDB" id="10622091at2759"/>
<dbReference type="Pfam" id="PF00397">
    <property type="entry name" value="WW"/>
    <property type="match status" value="1"/>
</dbReference>
<dbReference type="PANTHER" id="PTHR11183">
    <property type="entry name" value="GLYCOGENIN SUBFAMILY MEMBER"/>
    <property type="match status" value="1"/>
</dbReference>
<evidence type="ECO:0000259" key="1">
    <source>
        <dbReference type="PROSITE" id="PS50020"/>
    </source>
</evidence>
<dbReference type="SUPFAM" id="SSF51045">
    <property type="entry name" value="WW domain"/>
    <property type="match status" value="1"/>
</dbReference>
<dbReference type="InterPro" id="IPR001202">
    <property type="entry name" value="WW_dom"/>
</dbReference>
<dbReference type="EMBL" id="CAKKNE010000005">
    <property type="protein sequence ID" value="CAH0377108.1"/>
    <property type="molecule type" value="Genomic_DNA"/>
</dbReference>
<name>A0A8J2X620_9STRA</name>
<dbReference type="PROSITE" id="PS01159">
    <property type="entry name" value="WW_DOMAIN_1"/>
    <property type="match status" value="1"/>
</dbReference>
<dbReference type="SMART" id="SM00456">
    <property type="entry name" value="WW"/>
    <property type="match status" value="1"/>
</dbReference>
<dbReference type="AlphaFoldDB" id="A0A8J2X620"/>